<sequence>MAVVKKLLAALAATTLLTGGASQTYEFSEEELISGEALKALSKEAYENALARLPESGEGCTRENVRVRKEWRNLPAEMRIKYVAAVQCLMESESEYVDVDGAKTAFDDFAVLHYNLTPFVHNSATFLTFHRYYIHTFEEQLRNKCGYDGDFPYWEWGLDCDDPAKSPLFDGSETSLGSDGEPVEAGAGGGGGFGGGFGFGMGGGSGGGCVMKGPFSNYTVNLGPSSRANPLEYNPRCIKRDLNGGICRQNASLRNTTTVITDSPDIELFQAIMQGDMRYPEARGLGMAVHGGGHFTIGGDPGGDFYFSPLEPAFFQHHGQIDRMYFVWQNLDFENRQNIAGTGTMMNQPPSDEVEITELLDLSPLAQPRPIKDLIDTIGQSPFCFVYE</sequence>
<dbReference type="Pfam" id="PF00264">
    <property type="entry name" value="Tyrosinase"/>
    <property type="match status" value="1"/>
</dbReference>
<keyword evidence="6" id="KW-1185">Reference proteome</keyword>
<dbReference type="VEuPathDB" id="FungiDB:SAPIO_CDS5814"/>
<dbReference type="InterPro" id="IPR008922">
    <property type="entry name" value="Di-copper_centre_dom_sf"/>
</dbReference>
<dbReference type="PRINTS" id="PR00092">
    <property type="entry name" value="TYROSINASE"/>
</dbReference>
<dbReference type="HOGENOM" id="CLU_035914_0_1_1"/>
<reference evidence="5 6" key="1">
    <citation type="journal article" date="2014" name="Genome Announc.">
        <title>Draft genome sequence of the pathogenic fungus Scedosporium apiospermum.</title>
        <authorList>
            <person name="Vandeputte P."/>
            <person name="Ghamrawi S."/>
            <person name="Rechenmann M."/>
            <person name="Iltis A."/>
            <person name="Giraud S."/>
            <person name="Fleury M."/>
            <person name="Thornton C."/>
            <person name="Delhaes L."/>
            <person name="Meyer W."/>
            <person name="Papon N."/>
            <person name="Bouchara J.P."/>
        </authorList>
    </citation>
    <scope>NUCLEOTIDE SEQUENCE [LARGE SCALE GENOMIC DNA]</scope>
    <source>
        <strain evidence="5 6">IHEM 14462</strain>
    </source>
</reference>
<dbReference type="RefSeq" id="XP_016642381.1">
    <property type="nucleotide sequence ID" value="XM_016788065.1"/>
</dbReference>
<feature type="domain" description="Tyrosinase copper-binding" evidence="4">
    <location>
        <begin position="104"/>
        <end position="330"/>
    </location>
</feature>
<proteinExistence type="predicted"/>
<dbReference type="OrthoDB" id="6132182at2759"/>
<dbReference type="Proteomes" id="UP000028545">
    <property type="component" value="Unassembled WGS sequence"/>
</dbReference>
<dbReference type="GO" id="GO:0016491">
    <property type="term" value="F:oxidoreductase activity"/>
    <property type="evidence" value="ECO:0007669"/>
    <property type="project" value="UniProtKB-KW"/>
</dbReference>
<dbReference type="SUPFAM" id="SSF48056">
    <property type="entry name" value="Di-copper centre-containing domain"/>
    <property type="match status" value="1"/>
</dbReference>
<comment type="caution">
    <text evidence="5">The sequence shown here is derived from an EMBL/GenBank/DDBJ whole genome shotgun (WGS) entry which is preliminary data.</text>
</comment>
<dbReference type="AlphaFoldDB" id="A0A084G5H0"/>
<keyword evidence="1" id="KW-0479">Metal-binding</keyword>
<evidence type="ECO:0000259" key="4">
    <source>
        <dbReference type="Pfam" id="PF00264"/>
    </source>
</evidence>
<dbReference type="PANTHER" id="PTHR11474">
    <property type="entry name" value="TYROSINASE FAMILY MEMBER"/>
    <property type="match status" value="1"/>
</dbReference>
<dbReference type="InterPro" id="IPR002227">
    <property type="entry name" value="Tyrosinase_Cu-bd"/>
</dbReference>
<dbReference type="GeneID" id="27724886"/>
<name>A0A084G5H0_PSEDA</name>
<organism evidence="5 6">
    <name type="scientific">Pseudallescheria apiosperma</name>
    <name type="common">Scedosporium apiospermum</name>
    <dbReference type="NCBI Taxonomy" id="563466"/>
    <lineage>
        <taxon>Eukaryota</taxon>
        <taxon>Fungi</taxon>
        <taxon>Dikarya</taxon>
        <taxon>Ascomycota</taxon>
        <taxon>Pezizomycotina</taxon>
        <taxon>Sordariomycetes</taxon>
        <taxon>Hypocreomycetidae</taxon>
        <taxon>Microascales</taxon>
        <taxon>Microascaceae</taxon>
        <taxon>Scedosporium</taxon>
    </lineage>
</organism>
<protein>
    <submittedName>
        <fullName evidence="5">Putative tyrosinase central domain-containing protein</fullName>
    </submittedName>
</protein>
<feature type="signal peptide" evidence="3">
    <location>
        <begin position="1"/>
        <end position="22"/>
    </location>
</feature>
<evidence type="ECO:0000256" key="3">
    <source>
        <dbReference type="SAM" id="SignalP"/>
    </source>
</evidence>
<evidence type="ECO:0000256" key="1">
    <source>
        <dbReference type="ARBA" id="ARBA00022723"/>
    </source>
</evidence>
<evidence type="ECO:0000256" key="2">
    <source>
        <dbReference type="ARBA" id="ARBA00023002"/>
    </source>
</evidence>
<gene>
    <name evidence="5" type="ORF">SAPIO_CDS5814</name>
</gene>
<dbReference type="EMBL" id="JOWA01000099">
    <property type="protein sequence ID" value="KEZ42582.1"/>
    <property type="molecule type" value="Genomic_DNA"/>
</dbReference>
<accession>A0A084G5H0</accession>
<dbReference type="Gene3D" id="1.10.1280.10">
    <property type="entry name" value="Di-copper center containing domain from catechol oxidase"/>
    <property type="match status" value="1"/>
</dbReference>
<feature type="chain" id="PRO_5001775231" evidence="3">
    <location>
        <begin position="23"/>
        <end position="388"/>
    </location>
</feature>
<dbReference type="KEGG" id="sapo:SAPIO_CDS5814"/>
<dbReference type="OMA" id="LKSKCQY"/>
<keyword evidence="3" id="KW-0732">Signal</keyword>
<dbReference type="PANTHER" id="PTHR11474:SF125">
    <property type="entry name" value="N-ACETYL-6-HYDROXYTRYPTOPHAN OXIDASE IVOB-RELATED"/>
    <property type="match status" value="1"/>
</dbReference>
<keyword evidence="2" id="KW-0560">Oxidoreductase</keyword>
<dbReference type="InterPro" id="IPR050316">
    <property type="entry name" value="Tyrosinase/Hemocyanin"/>
</dbReference>
<evidence type="ECO:0000313" key="5">
    <source>
        <dbReference type="EMBL" id="KEZ42582.1"/>
    </source>
</evidence>
<evidence type="ECO:0000313" key="6">
    <source>
        <dbReference type="Proteomes" id="UP000028545"/>
    </source>
</evidence>
<dbReference type="GO" id="GO:0046872">
    <property type="term" value="F:metal ion binding"/>
    <property type="evidence" value="ECO:0007669"/>
    <property type="project" value="UniProtKB-KW"/>
</dbReference>